<sequence>PVLWITTLEEALFFTFLGSMAGGAFGLSLGPVAADVYDECTISDGKHQEAMYEGIRTFFFRSAGIFQAMVFTIIHILTEYNPDPHAIQTPLAIWGLRLQN</sequence>
<reference evidence="2" key="1">
    <citation type="journal article" date="2014" name="Front. Microbiol.">
        <title>High frequency of phylogenetically diverse reductive dehalogenase-homologous genes in deep subseafloor sedimentary metagenomes.</title>
        <authorList>
            <person name="Kawai M."/>
            <person name="Futagami T."/>
            <person name="Toyoda A."/>
            <person name="Takaki Y."/>
            <person name="Nishi S."/>
            <person name="Hori S."/>
            <person name="Arai W."/>
            <person name="Tsubouchi T."/>
            <person name="Morono Y."/>
            <person name="Uchiyama I."/>
            <person name="Ito T."/>
            <person name="Fujiyama A."/>
            <person name="Inagaki F."/>
            <person name="Takami H."/>
        </authorList>
    </citation>
    <scope>NUCLEOTIDE SEQUENCE</scope>
    <source>
        <strain evidence="2">Expedition CK06-06</strain>
    </source>
</reference>
<dbReference type="EMBL" id="BART01037465">
    <property type="protein sequence ID" value="GAH07825.1"/>
    <property type="molecule type" value="Genomic_DNA"/>
</dbReference>
<feature type="transmembrane region" description="Helical" evidence="1">
    <location>
        <begin position="58"/>
        <end position="77"/>
    </location>
</feature>
<accession>X1DHP5</accession>
<gene>
    <name evidence="2" type="ORF">S01H4_62670</name>
</gene>
<evidence type="ECO:0008006" key="3">
    <source>
        <dbReference type="Google" id="ProtNLM"/>
    </source>
</evidence>
<proteinExistence type="predicted"/>
<name>X1DHP5_9ZZZZ</name>
<keyword evidence="1" id="KW-0472">Membrane</keyword>
<organism evidence="2">
    <name type="scientific">marine sediment metagenome</name>
    <dbReference type="NCBI Taxonomy" id="412755"/>
    <lineage>
        <taxon>unclassified sequences</taxon>
        <taxon>metagenomes</taxon>
        <taxon>ecological metagenomes</taxon>
    </lineage>
</organism>
<evidence type="ECO:0000256" key="1">
    <source>
        <dbReference type="SAM" id="Phobius"/>
    </source>
</evidence>
<comment type="caution">
    <text evidence="2">The sequence shown here is derived from an EMBL/GenBank/DDBJ whole genome shotgun (WGS) entry which is preliminary data.</text>
</comment>
<evidence type="ECO:0000313" key="2">
    <source>
        <dbReference type="EMBL" id="GAH07825.1"/>
    </source>
</evidence>
<feature type="transmembrane region" description="Helical" evidence="1">
    <location>
        <begin position="12"/>
        <end position="37"/>
    </location>
</feature>
<protein>
    <recommendedName>
        <fullName evidence="3">Major facilitator superfamily (MFS) profile domain-containing protein</fullName>
    </recommendedName>
</protein>
<keyword evidence="1" id="KW-1133">Transmembrane helix</keyword>
<feature type="non-terminal residue" evidence="2">
    <location>
        <position position="1"/>
    </location>
</feature>
<keyword evidence="1" id="KW-0812">Transmembrane</keyword>
<dbReference type="AlphaFoldDB" id="X1DHP5"/>